<dbReference type="EMBL" id="BK001885">
    <property type="protein sequence ID" value="DAA02731.1"/>
    <property type="molecule type" value="Genomic_DNA"/>
</dbReference>
<gene>
    <name evidence="1" type="ORF">HDC08133</name>
</gene>
<organism evidence="1">
    <name type="scientific">Drosophila melanogaster</name>
    <name type="common">Fruit fly</name>
    <dbReference type="NCBI Taxonomy" id="7227"/>
    <lineage>
        <taxon>Eukaryota</taxon>
        <taxon>Metazoa</taxon>
        <taxon>Ecdysozoa</taxon>
        <taxon>Arthropoda</taxon>
        <taxon>Hexapoda</taxon>
        <taxon>Insecta</taxon>
        <taxon>Pterygota</taxon>
        <taxon>Neoptera</taxon>
        <taxon>Endopterygota</taxon>
        <taxon>Diptera</taxon>
        <taxon>Brachycera</taxon>
        <taxon>Muscomorpha</taxon>
        <taxon>Ephydroidea</taxon>
        <taxon>Drosophilidae</taxon>
        <taxon>Drosophila</taxon>
        <taxon>Sophophora</taxon>
    </lineage>
</organism>
<evidence type="ECO:0000313" key="1">
    <source>
        <dbReference type="EMBL" id="DAA02731.1"/>
    </source>
</evidence>
<proteinExistence type="predicted"/>
<protein>
    <submittedName>
        <fullName evidence="1">HDC08133</fullName>
    </submittedName>
</protein>
<dbReference type="AlphaFoldDB" id="Q6ILY1"/>
<accession>Q6ILY1</accession>
<sequence length="213" mass="23269">MGFRGLRAGFAGCAGSAQGVRILLWRELSGIYCQIMAALCSARATFLMMSFDVGLIPPAAQKPHLIYVLRCLTPFFLRTVCGAGTCLSFGSRLRVACCKLQLPAACCCLWPAPRHNKVQHTDSKGQPTGTRVVRMEWNGRNGMKWSGWPGQDLSTGESRRHRKQMGNEPSAAVVRELYSGRTIKEIAANKLQEVVQLAGLVLCIHGLVPRGVL</sequence>
<name>Q6ILY1_DROME</name>
<reference evidence="1" key="1">
    <citation type="journal article" date="2003" name="Genome Biol.">
        <title>An integrated gene annotation and transcriptional profiling approach towards the full gene content of the Drosophila genome.</title>
        <authorList>
            <person name="Hild M."/>
            <person name="Beckmann B."/>
            <person name="Haas S.A."/>
            <person name="Koch B."/>
            <person name="Solovyev V."/>
            <person name="Busold C."/>
            <person name="Fellenberg K."/>
            <person name="Boutros M."/>
            <person name="Vingron M."/>
            <person name="Sauer F."/>
            <person name="Hoheisel J.D."/>
            <person name="Paro R."/>
        </authorList>
    </citation>
    <scope>NUCLEOTIDE SEQUENCE</scope>
</reference>